<name>A0A1P8K2D6_9BURK</name>
<comment type="similarity">
    <text evidence="1">Belongs to the UPF0065 (bug) family.</text>
</comment>
<evidence type="ECO:0000313" key="4">
    <source>
        <dbReference type="Proteomes" id="UP000186609"/>
    </source>
</evidence>
<dbReference type="OrthoDB" id="8959114at2"/>
<dbReference type="Pfam" id="PF03401">
    <property type="entry name" value="TctC"/>
    <property type="match status" value="1"/>
</dbReference>
<feature type="chain" id="PRO_5012952949" evidence="2">
    <location>
        <begin position="27"/>
        <end position="329"/>
    </location>
</feature>
<dbReference type="AlphaFoldDB" id="A0A1P8K2D6"/>
<reference evidence="3 4" key="1">
    <citation type="submission" date="2017-01" db="EMBL/GenBank/DDBJ databases">
        <authorList>
            <person name="Mah S.A."/>
            <person name="Swanson W.J."/>
            <person name="Moy G.W."/>
            <person name="Vacquier V.D."/>
        </authorList>
    </citation>
    <scope>NUCLEOTIDE SEQUENCE [LARGE SCALE GENOMIC DNA]</scope>
    <source>
        <strain evidence="3 4">DCY110</strain>
    </source>
</reference>
<dbReference type="Gene3D" id="3.40.190.10">
    <property type="entry name" value="Periplasmic binding protein-like II"/>
    <property type="match status" value="1"/>
</dbReference>
<dbReference type="PANTHER" id="PTHR42928">
    <property type="entry name" value="TRICARBOXYLATE-BINDING PROTEIN"/>
    <property type="match status" value="1"/>
</dbReference>
<dbReference type="EMBL" id="CP019236">
    <property type="protein sequence ID" value="APW40184.1"/>
    <property type="molecule type" value="Genomic_DNA"/>
</dbReference>
<dbReference type="InterPro" id="IPR042100">
    <property type="entry name" value="Bug_dom1"/>
</dbReference>
<dbReference type="Proteomes" id="UP000186609">
    <property type="component" value="Chromosome"/>
</dbReference>
<keyword evidence="2" id="KW-0732">Signal</keyword>
<protein>
    <submittedName>
        <fullName evidence="3">4,5-dihydroxyphthalate dehydrogenase</fullName>
    </submittedName>
</protein>
<sequence>MNRRTTLIAAAALAASSFLIALPAQAQGAASGYPNRAIRFVVPYSAGGLPDTVARIFAQRLGERLGQAVVVDNKPGANGVVAAQAIATAPHDGYTFLVTDGSMFSINPAMYKNLGYDYKRDLLPVSLAARAPLYLAVNPKVPANTLQEFVALAKAKPGALNYGSSGIGSTHHLTMEAMKHTLGIELTHVPFKGSGQSVPALIGGQVDVLFSALPSLSGFVKSGQVKLLATNAAQRSAQAPNVPAIAEIIPGFDFAPIVGVLAAVGTPAEAIERISSEMAQIAKLPDVVTTLNNAGIDPIGGTPAEYNKAILGENERLAKAIAAAGIKTE</sequence>
<dbReference type="Gene3D" id="3.40.190.150">
    <property type="entry name" value="Bordetella uptake gene, domain 1"/>
    <property type="match status" value="1"/>
</dbReference>
<gene>
    <name evidence="3" type="ORF">RD110_25745</name>
</gene>
<evidence type="ECO:0000313" key="3">
    <source>
        <dbReference type="EMBL" id="APW40184.1"/>
    </source>
</evidence>
<keyword evidence="4" id="KW-1185">Reference proteome</keyword>
<dbReference type="InterPro" id="IPR005064">
    <property type="entry name" value="BUG"/>
</dbReference>
<accession>A0A1P8K2D6</accession>
<organism evidence="3 4">
    <name type="scientific">Rhodoferax koreensis</name>
    <dbReference type="NCBI Taxonomy" id="1842727"/>
    <lineage>
        <taxon>Bacteria</taxon>
        <taxon>Pseudomonadati</taxon>
        <taxon>Pseudomonadota</taxon>
        <taxon>Betaproteobacteria</taxon>
        <taxon>Burkholderiales</taxon>
        <taxon>Comamonadaceae</taxon>
        <taxon>Rhodoferax</taxon>
    </lineage>
</organism>
<dbReference type="SUPFAM" id="SSF53850">
    <property type="entry name" value="Periplasmic binding protein-like II"/>
    <property type="match status" value="1"/>
</dbReference>
<evidence type="ECO:0000256" key="2">
    <source>
        <dbReference type="SAM" id="SignalP"/>
    </source>
</evidence>
<evidence type="ECO:0000256" key="1">
    <source>
        <dbReference type="ARBA" id="ARBA00006987"/>
    </source>
</evidence>
<dbReference type="PIRSF" id="PIRSF017082">
    <property type="entry name" value="YflP"/>
    <property type="match status" value="1"/>
</dbReference>
<dbReference type="CDD" id="cd07012">
    <property type="entry name" value="PBP2_Bug_TTT"/>
    <property type="match status" value="1"/>
</dbReference>
<dbReference type="RefSeq" id="WP_076203636.1">
    <property type="nucleotide sequence ID" value="NZ_CP019236.1"/>
</dbReference>
<dbReference type="PANTHER" id="PTHR42928:SF5">
    <property type="entry name" value="BLR1237 PROTEIN"/>
    <property type="match status" value="1"/>
</dbReference>
<dbReference type="KEGG" id="rhy:RD110_25745"/>
<proteinExistence type="inferred from homology"/>
<dbReference type="STRING" id="1842727.RD110_25745"/>
<feature type="signal peptide" evidence="2">
    <location>
        <begin position="1"/>
        <end position="26"/>
    </location>
</feature>